<dbReference type="Proteomes" id="UP000198504">
    <property type="component" value="Unassembled WGS sequence"/>
</dbReference>
<evidence type="ECO:0000256" key="1">
    <source>
        <dbReference type="SAM" id="MobiDB-lite"/>
    </source>
</evidence>
<evidence type="ECO:0000313" key="4">
    <source>
        <dbReference type="Proteomes" id="UP000198504"/>
    </source>
</evidence>
<dbReference type="EMBL" id="FOFA01000015">
    <property type="protein sequence ID" value="SER36071.1"/>
    <property type="molecule type" value="Genomic_DNA"/>
</dbReference>
<dbReference type="STRING" id="1036181.SAMN05421756_11533"/>
<accession>A0A1H9NJJ8</accession>
<dbReference type="PROSITE" id="PS51257">
    <property type="entry name" value="PROKAR_LIPOPROTEIN"/>
    <property type="match status" value="1"/>
</dbReference>
<feature type="region of interest" description="Disordered" evidence="1">
    <location>
        <begin position="22"/>
        <end position="70"/>
    </location>
</feature>
<proteinExistence type="predicted"/>
<name>A0A1H9NJJ8_9ACTN</name>
<evidence type="ECO:0008006" key="5">
    <source>
        <dbReference type="Google" id="ProtNLM"/>
    </source>
</evidence>
<dbReference type="AlphaFoldDB" id="A0A1H9NJJ8"/>
<feature type="signal peptide" evidence="2">
    <location>
        <begin position="1"/>
        <end position="18"/>
    </location>
</feature>
<reference evidence="4" key="1">
    <citation type="submission" date="2016-10" db="EMBL/GenBank/DDBJ databases">
        <authorList>
            <person name="Varghese N."/>
            <person name="Submissions S."/>
        </authorList>
    </citation>
    <scope>NUCLEOTIDE SEQUENCE [LARGE SCALE GENOMIC DNA]</scope>
    <source>
        <strain evidence="4">CGMCC 4.6856</strain>
    </source>
</reference>
<evidence type="ECO:0000256" key="2">
    <source>
        <dbReference type="SAM" id="SignalP"/>
    </source>
</evidence>
<dbReference type="RefSeq" id="WP_091186970.1">
    <property type="nucleotide sequence ID" value="NZ_FOFA01000015.1"/>
</dbReference>
<feature type="chain" id="PRO_5038859286" description="DUF3558 domain-containing protein" evidence="2">
    <location>
        <begin position="19"/>
        <end position="205"/>
    </location>
</feature>
<protein>
    <recommendedName>
        <fullName evidence="5">DUF3558 domain-containing protein</fullName>
    </recommendedName>
</protein>
<feature type="compositionally biased region" description="Low complexity" evidence="1">
    <location>
        <begin position="22"/>
        <end position="69"/>
    </location>
</feature>
<keyword evidence="4" id="KW-1185">Reference proteome</keyword>
<gene>
    <name evidence="3" type="ORF">SAMN05421756_11533</name>
</gene>
<sequence length="205" mass="19945">MKIPLSAAGLLVAGLVLAGCGSGDASSAPSAAAPSAGAPTSSAAAPASSAPAQSPSSADPSPSASTGGAQVAQVCDTLDADQVKKLTGVAVKKGTSTDLGASNICQWTPAEADGPIFSGQEGPLPGPLSEVEGELKKQFNGKVSTISVSGAADARYITGKKSGVNVIDVLAQNNGVFYQVLVAASSDVSEHKDGAVKLVEALIAA</sequence>
<organism evidence="3 4">
    <name type="scientific">Microlunatus flavus</name>
    <dbReference type="NCBI Taxonomy" id="1036181"/>
    <lineage>
        <taxon>Bacteria</taxon>
        <taxon>Bacillati</taxon>
        <taxon>Actinomycetota</taxon>
        <taxon>Actinomycetes</taxon>
        <taxon>Propionibacteriales</taxon>
        <taxon>Propionibacteriaceae</taxon>
        <taxon>Microlunatus</taxon>
    </lineage>
</organism>
<evidence type="ECO:0000313" key="3">
    <source>
        <dbReference type="EMBL" id="SER36071.1"/>
    </source>
</evidence>
<keyword evidence="2" id="KW-0732">Signal</keyword>
<dbReference type="OrthoDB" id="9849396at2"/>